<evidence type="ECO:0000313" key="1">
    <source>
        <dbReference type="EMBL" id="MBX16322.1"/>
    </source>
</evidence>
<proteinExistence type="predicted"/>
<dbReference type="AlphaFoldDB" id="A0A2P2LEC3"/>
<organism evidence="1">
    <name type="scientific">Rhizophora mucronata</name>
    <name type="common">Asiatic mangrove</name>
    <dbReference type="NCBI Taxonomy" id="61149"/>
    <lineage>
        <taxon>Eukaryota</taxon>
        <taxon>Viridiplantae</taxon>
        <taxon>Streptophyta</taxon>
        <taxon>Embryophyta</taxon>
        <taxon>Tracheophyta</taxon>
        <taxon>Spermatophyta</taxon>
        <taxon>Magnoliopsida</taxon>
        <taxon>eudicotyledons</taxon>
        <taxon>Gunneridae</taxon>
        <taxon>Pentapetalae</taxon>
        <taxon>rosids</taxon>
        <taxon>fabids</taxon>
        <taxon>Malpighiales</taxon>
        <taxon>Rhizophoraceae</taxon>
        <taxon>Rhizophora</taxon>
    </lineage>
</organism>
<sequence>MLPRRSLPSAGSATLR</sequence>
<dbReference type="EMBL" id="GGEC01035838">
    <property type="protein sequence ID" value="MBX16322.1"/>
    <property type="molecule type" value="Transcribed_RNA"/>
</dbReference>
<reference evidence="1" key="1">
    <citation type="submission" date="2018-02" db="EMBL/GenBank/DDBJ databases">
        <title>Rhizophora mucronata_Transcriptome.</title>
        <authorList>
            <person name="Meera S.P."/>
            <person name="Sreeshan A."/>
            <person name="Augustine A."/>
        </authorList>
    </citation>
    <scope>NUCLEOTIDE SEQUENCE</scope>
    <source>
        <tissue evidence="1">Leaf</tissue>
    </source>
</reference>
<name>A0A2P2LEC3_RHIMU</name>
<accession>A0A2P2LEC3</accession>
<protein>
    <submittedName>
        <fullName evidence="1">Uncharacterized protein</fullName>
    </submittedName>
</protein>